<keyword evidence="3 6" id="KW-0812">Transmembrane</keyword>
<name>A0A6J7HF98_9ZZZZ</name>
<keyword evidence="2" id="KW-1003">Cell membrane</keyword>
<evidence type="ECO:0000259" key="7">
    <source>
        <dbReference type="PROSITE" id="PS50885"/>
    </source>
</evidence>
<evidence type="ECO:0000256" key="1">
    <source>
        <dbReference type="ARBA" id="ARBA00004651"/>
    </source>
</evidence>
<dbReference type="PANTHER" id="PTHR32089:SF112">
    <property type="entry name" value="LYSOZYME-LIKE PROTEIN-RELATED"/>
    <property type="match status" value="1"/>
</dbReference>
<dbReference type="InterPro" id="IPR004010">
    <property type="entry name" value="Double_Cache_2"/>
</dbReference>
<reference evidence="8" key="1">
    <citation type="submission" date="2020-05" db="EMBL/GenBank/DDBJ databases">
        <authorList>
            <person name="Chiriac C."/>
            <person name="Salcher M."/>
            <person name="Ghai R."/>
            <person name="Kavagutti S V."/>
        </authorList>
    </citation>
    <scope>NUCLEOTIDE SEQUENCE</scope>
</reference>
<keyword evidence="5 6" id="KW-0472">Membrane</keyword>
<gene>
    <name evidence="8" type="ORF">UFOPK3610_01103</name>
</gene>
<accession>A0A6J7HF98</accession>
<feature type="transmembrane region" description="Helical" evidence="6">
    <location>
        <begin position="326"/>
        <end position="344"/>
    </location>
</feature>
<dbReference type="Gene3D" id="3.30.450.20">
    <property type="entry name" value="PAS domain"/>
    <property type="match status" value="1"/>
</dbReference>
<dbReference type="InterPro" id="IPR003660">
    <property type="entry name" value="HAMP_dom"/>
</dbReference>
<dbReference type="GO" id="GO:0005886">
    <property type="term" value="C:plasma membrane"/>
    <property type="evidence" value="ECO:0007669"/>
    <property type="project" value="UniProtKB-SubCell"/>
</dbReference>
<dbReference type="Gene3D" id="6.10.340.10">
    <property type="match status" value="1"/>
</dbReference>
<comment type="subcellular location">
    <subcellularLocation>
        <location evidence="1">Cell membrane</location>
        <topology evidence="1">Multi-pass membrane protein</topology>
    </subcellularLocation>
</comment>
<sequence>MLIAILLVLSALVTALYAAISARNSTAASSAEAMSNAHRSTSLLIAQAYEEQTAFKDSELAARKSRLEGLAKAQISAIDALRQAAVRGEISEQNAKDVALKNLFDFRYDGENYFFTYTPEMVSLENPNPKFIGNMIDFKDANGKAFFRDFQAVALGPGSGFVDYVGTRLGSTTPSDKISYIEYYAPWKWVLGTGVYIDDIEQAAQAKFDETEKALGVALVNVTFSGDGFFFVLDADGKPVIAPANRDLSAIATTEAGTALGRQLVAEAPDSENVVTHVDATAPFNGTSESWSMDLSTFAPLKWTLVSAVPAESISAPAVATAWKQALLSLGVLALGLLIGLLTSRRIVRPVATMTRAALALEQDSFDPAMLDQAAARKDEVGTLARAFQRMGSEVIERERKLREQVQKLTVVIDRQKVQEQSEAIVSTDYFQSLTERAAELRGRFGEEKED</sequence>
<evidence type="ECO:0000256" key="3">
    <source>
        <dbReference type="ARBA" id="ARBA00022692"/>
    </source>
</evidence>
<dbReference type="SMART" id="SM00304">
    <property type="entry name" value="HAMP"/>
    <property type="match status" value="1"/>
</dbReference>
<dbReference type="SUPFAM" id="SSF158472">
    <property type="entry name" value="HAMP domain-like"/>
    <property type="match status" value="1"/>
</dbReference>
<feature type="domain" description="HAMP" evidence="7">
    <location>
        <begin position="345"/>
        <end position="400"/>
    </location>
</feature>
<dbReference type="SMART" id="SM01049">
    <property type="entry name" value="Cache_2"/>
    <property type="match status" value="1"/>
</dbReference>
<dbReference type="CDD" id="cd06225">
    <property type="entry name" value="HAMP"/>
    <property type="match status" value="1"/>
</dbReference>
<evidence type="ECO:0000256" key="4">
    <source>
        <dbReference type="ARBA" id="ARBA00022989"/>
    </source>
</evidence>
<protein>
    <submittedName>
        <fullName evidence="8">Unannotated protein</fullName>
    </submittedName>
</protein>
<keyword evidence="4 6" id="KW-1133">Transmembrane helix</keyword>
<evidence type="ECO:0000256" key="2">
    <source>
        <dbReference type="ARBA" id="ARBA00022475"/>
    </source>
</evidence>
<evidence type="ECO:0000256" key="6">
    <source>
        <dbReference type="SAM" id="Phobius"/>
    </source>
</evidence>
<dbReference type="GO" id="GO:0007165">
    <property type="term" value="P:signal transduction"/>
    <property type="evidence" value="ECO:0007669"/>
    <property type="project" value="InterPro"/>
</dbReference>
<organism evidence="8">
    <name type="scientific">freshwater metagenome</name>
    <dbReference type="NCBI Taxonomy" id="449393"/>
    <lineage>
        <taxon>unclassified sequences</taxon>
        <taxon>metagenomes</taxon>
        <taxon>ecological metagenomes</taxon>
    </lineage>
</organism>
<dbReference type="InterPro" id="IPR033480">
    <property type="entry name" value="sCache_2"/>
</dbReference>
<dbReference type="EMBL" id="CAFBMR010000041">
    <property type="protein sequence ID" value="CAB4915663.1"/>
    <property type="molecule type" value="Genomic_DNA"/>
</dbReference>
<proteinExistence type="predicted"/>
<dbReference type="PROSITE" id="PS50885">
    <property type="entry name" value="HAMP"/>
    <property type="match status" value="1"/>
</dbReference>
<evidence type="ECO:0000313" key="8">
    <source>
        <dbReference type="EMBL" id="CAB4915663.1"/>
    </source>
</evidence>
<dbReference type="Pfam" id="PF08269">
    <property type="entry name" value="dCache_2"/>
    <property type="match status" value="1"/>
</dbReference>
<dbReference type="Pfam" id="PF00672">
    <property type="entry name" value="HAMP"/>
    <property type="match status" value="1"/>
</dbReference>
<dbReference type="PANTHER" id="PTHR32089">
    <property type="entry name" value="METHYL-ACCEPTING CHEMOTAXIS PROTEIN MCPB"/>
    <property type="match status" value="1"/>
</dbReference>
<dbReference type="AlphaFoldDB" id="A0A6J7HF98"/>
<evidence type="ECO:0000256" key="5">
    <source>
        <dbReference type="ARBA" id="ARBA00023136"/>
    </source>
</evidence>